<evidence type="ECO:0000313" key="3">
    <source>
        <dbReference type="Proteomes" id="UP000274033"/>
    </source>
</evidence>
<proteinExistence type="predicted"/>
<sequence length="179" mass="19882">MRPHQFNHNFPHGQHFNHFPNQMPNFGYAPRQHPPMMPPNFQGPPNFHGPNFQGPNFQGPNIPKAPGVGAGAATAAAAAGGPKLESFMNTANKFLATAQSFQPLIQQASPMFRNLPAIWKLYKGFQSIPSTSNEEENPYRPESSSFEETRPRKTEAAPSKPIKSTRPSTPKIFQPPYDF</sequence>
<accession>A0A3N9UK12</accession>
<organism evidence="2 3">
    <name type="scientific">Lysinibacillus composti</name>
    <dbReference type="NCBI Taxonomy" id="720633"/>
    <lineage>
        <taxon>Bacteria</taxon>
        <taxon>Bacillati</taxon>
        <taxon>Bacillota</taxon>
        <taxon>Bacilli</taxon>
        <taxon>Bacillales</taxon>
        <taxon>Bacillaceae</taxon>
        <taxon>Lysinibacillus</taxon>
    </lineage>
</organism>
<dbReference type="AlphaFoldDB" id="A0A3N9UK12"/>
<comment type="caution">
    <text evidence="2">The sequence shown here is derived from an EMBL/GenBank/DDBJ whole genome shotgun (WGS) entry which is preliminary data.</text>
</comment>
<dbReference type="OrthoDB" id="2860117at2"/>
<dbReference type="RefSeq" id="WP_124762078.1">
    <property type="nucleotide sequence ID" value="NZ_JAFBDY010000001.1"/>
</dbReference>
<evidence type="ECO:0000313" key="2">
    <source>
        <dbReference type="EMBL" id="RQW76339.1"/>
    </source>
</evidence>
<dbReference type="Pfam" id="PF14181">
    <property type="entry name" value="YqfQ"/>
    <property type="match status" value="1"/>
</dbReference>
<feature type="region of interest" description="Disordered" evidence="1">
    <location>
        <begin position="129"/>
        <end position="179"/>
    </location>
</feature>
<keyword evidence="3" id="KW-1185">Reference proteome</keyword>
<dbReference type="Proteomes" id="UP000274033">
    <property type="component" value="Unassembled WGS sequence"/>
</dbReference>
<dbReference type="EMBL" id="RRCT01000001">
    <property type="protein sequence ID" value="RQW76339.1"/>
    <property type="molecule type" value="Genomic_DNA"/>
</dbReference>
<gene>
    <name evidence="2" type="ORF">EBB45_01975</name>
</gene>
<reference evidence="2 3" key="1">
    <citation type="journal article" date="2013" name="J. Microbiol.">
        <title>Lysinibacillus chungkukjangi sp. nov., isolated from Chungkukjang, Korean fermented soybean food.</title>
        <authorList>
            <person name="Kim S.J."/>
            <person name="Jang Y.H."/>
            <person name="Hamada M."/>
            <person name="Ahn J.H."/>
            <person name="Weon H.Y."/>
            <person name="Suzuki K."/>
            <person name="Whang K.S."/>
            <person name="Kwon S.W."/>
        </authorList>
    </citation>
    <scope>NUCLEOTIDE SEQUENCE [LARGE SCALE GENOMIC DNA]</scope>
    <source>
        <strain evidence="2 3">MCCC 1A12701</strain>
    </source>
</reference>
<evidence type="ECO:0008006" key="4">
    <source>
        <dbReference type="Google" id="ProtNLM"/>
    </source>
</evidence>
<evidence type="ECO:0000256" key="1">
    <source>
        <dbReference type="SAM" id="MobiDB-lite"/>
    </source>
</evidence>
<name>A0A3N9UK12_9BACI</name>
<protein>
    <recommendedName>
        <fullName evidence="4">4-hydroxy-3-methylbut-2-enyl diphosphate reductase</fullName>
    </recommendedName>
</protein>
<dbReference type="InterPro" id="IPR025571">
    <property type="entry name" value="YqfQ"/>
</dbReference>